<organism evidence="1 2">
    <name type="scientific">Trichomalopsis sarcophagae</name>
    <dbReference type="NCBI Taxonomy" id="543379"/>
    <lineage>
        <taxon>Eukaryota</taxon>
        <taxon>Metazoa</taxon>
        <taxon>Ecdysozoa</taxon>
        <taxon>Arthropoda</taxon>
        <taxon>Hexapoda</taxon>
        <taxon>Insecta</taxon>
        <taxon>Pterygota</taxon>
        <taxon>Neoptera</taxon>
        <taxon>Endopterygota</taxon>
        <taxon>Hymenoptera</taxon>
        <taxon>Apocrita</taxon>
        <taxon>Proctotrupomorpha</taxon>
        <taxon>Chalcidoidea</taxon>
        <taxon>Pteromalidae</taxon>
        <taxon>Pteromalinae</taxon>
        <taxon>Trichomalopsis</taxon>
    </lineage>
</organism>
<accession>A0A232EZY5</accession>
<proteinExistence type="predicted"/>
<dbReference type="AlphaFoldDB" id="A0A232EZY5"/>
<dbReference type="Proteomes" id="UP000215335">
    <property type="component" value="Unassembled WGS sequence"/>
</dbReference>
<sequence>MFLVRRNCSAETFKAKNKSSQFAPCQTQRSRAKSRPICSTSIEELALFSTGVNARGVKWSGLKGKFYDGIPKVRGEANLFLLNLYICITHDDGNECMGLSHCCADVTHLEQKNKFI</sequence>
<comment type="caution">
    <text evidence="1">The sequence shown here is derived from an EMBL/GenBank/DDBJ whole genome shotgun (WGS) entry which is preliminary data.</text>
</comment>
<protein>
    <submittedName>
        <fullName evidence="1">Uncharacterized protein</fullName>
    </submittedName>
</protein>
<reference evidence="1 2" key="1">
    <citation type="journal article" date="2017" name="Curr. Biol.">
        <title>The Evolution of Venom by Co-option of Single-Copy Genes.</title>
        <authorList>
            <person name="Martinson E.O."/>
            <person name="Mrinalini"/>
            <person name="Kelkar Y.D."/>
            <person name="Chang C.H."/>
            <person name="Werren J.H."/>
        </authorList>
    </citation>
    <scope>NUCLEOTIDE SEQUENCE [LARGE SCALE GENOMIC DNA]</scope>
    <source>
        <strain evidence="1 2">Alberta</strain>
        <tissue evidence="1">Whole body</tissue>
    </source>
</reference>
<keyword evidence="2" id="KW-1185">Reference proteome</keyword>
<gene>
    <name evidence="1" type="ORF">TSAR_008353</name>
</gene>
<name>A0A232EZY5_9HYME</name>
<dbReference type="EMBL" id="NNAY01001478">
    <property type="protein sequence ID" value="OXU23827.1"/>
    <property type="molecule type" value="Genomic_DNA"/>
</dbReference>
<evidence type="ECO:0000313" key="1">
    <source>
        <dbReference type="EMBL" id="OXU23827.1"/>
    </source>
</evidence>
<evidence type="ECO:0000313" key="2">
    <source>
        <dbReference type="Proteomes" id="UP000215335"/>
    </source>
</evidence>
<feature type="non-terminal residue" evidence="1">
    <location>
        <position position="116"/>
    </location>
</feature>